<dbReference type="PROSITE" id="PS51898">
    <property type="entry name" value="TYR_RECOMBINASE"/>
    <property type="match status" value="1"/>
</dbReference>
<dbReference type="GO" id="GO:0015074">
    <property type="term" value="P:DNA integration"/>
    <property type="evidence" value="ECO:0007669"/>
    <property type="project" value="InterPro"/>
</dbReference>
<name>A0A2N0Z0S7_9BACI</name>
<proteinExistence type="predicted"/>
<dbReference type="Proteomes" id="UP000233375">
    <property type="component" value="Unassembled WGS sequence"/>
</dbReference>
<reference evidence="3 4" key="1">
    <citation type="journal article" date="2003" name="Int. J. Syst. Evol. Microbiol.">
        <title>Bacillus nealsonii sp. nov., isolated from a spacecraft-assembly facility, whose spores are gamma-radiation resistant.</title>
        <authorList>
            <person name="Venkateswaran K."/>
            <person name="Kempf M."/>
            <person name="Chen F."/>
            <person name="Satomi M."/>
            <person name="Nicholson W."/>
            <person name="Kern R."/>
        </authorList>
    </citation>
    <scope>NUCLEOTIDE SEQUENCE [LARGE SCALE GENOMIC DNA]</scope>
    <source>
        <strain evidence="3 4">FO-92</strain>
    </source>
</reference>
<dbReference type="RefSeq" id="WP_101177754.1">
    <property type="nucleotide sequence ID" value="NZ_PISE01000029.1"/>
</dbReference>
<dbReference type="OrthoDB" id="9803188at2"/>
<evidence type="ECO:0000313" key="4">
    <source>
        <dbReference type="Proteomes" id="UP000233375"/>
    </source>
</evidence>
<dbReference type="GO" id="GO:0003677">
    <property type="term" value="F:DNA binding"/>
    <property type="evidence" value="ECO:0007669"/>
    <property type="project" value="InterPro"/>
</dbReference>
<keyword evidence="4" id="KW-1185">Reference proteome</keyword>
<evidence type="ECO:0000313" key="3">
    <source>
        <dbReference type="EMBL" id="PKG23114.1"/>
    </source>
</evidence>
<evidence type="ECO:0000256" key="1">
    <source>
        <dbReference type="ARBA" id="ARBA00023172"/>
    </source>
</evidence>
<dbReference type="InterPro" id="IPR011010">
    <property type="entry name" value="DNA_brk_join_enz"/>
</dbReference>
<dbReference type="EMBL" id="PISE01000029">
    <property type="protein sequence ID" value="PKG23114.1"/>
    <property type="molecule type" value="Genomic_DNA"/>
</dbReference>
<feature type="domain" description="Tyr recombinase" evidence="2">
    <location>
        <begin position="1"/>
        <end position="89"/>
    </location>
</feature>
<dbReference type="AlphaFoldDB" id="A0A2N0Z0S7"/>
<accession>A0A2N0Z0S7</accession>
<protein>
    <recommendedName>
        <fullName evidence="2">Tyr recombinase domain-containing protein</fullName>
    </recommendedName>
</protein>
<dbReference type="GO" id="GO:0006310">
    <property type="term" value="P:DNA recombination"/>
    <property type="evidence" value="ECO:0007669"/>
    <property type="project" value="UniProtKB-KW"/>
</dbReference>
<gene>
    <name evidence="3" type="ORF">CWS01_13665</name>
</gene>
<dbReference type="Gene3D" id="1.10.443.10">
    <property type="entry name" value="Intergrase catalytic core"/>
    <property type="match status" value="1"/>
</dbReference>
<sequence length="89" mass="10397">MLTRDEVSIFLETARNCPKHHYFIASLLLRTGIRKGELLGLLWEDINLEEKTISITKSRSNFGVKEPKTLSSYRTISIDDILYRRNKEI</sequence>
<evidence type="ECO:0000259" key="2">
    <source>
        <dbReference type="PROSITE" id="PS51898"/>
    </source>
</evidence>
<dbReference type="InterPro" id="IPR013762">
    <property type="entry name" value="Integrase-like_cat_sf"/>
</dbReference>
<dbReference type="SUPFAM" id="SSF56349">
    <property type="entry name" value="DNA breaking-rejoining enzymes"/>
    <property type="match status" value="1"/>
</dbReference>
<dbReference type="InterPro" id="IPR002104">
    <property type="entry name" value="Integrase_catalytic"/>
</dbReference>
<keyword evidence="1" id="KW-0233">DNA recombination</keyword>
<organism evidence="3 4">
    <name type="scientific">Niallia nealsonii</name>
    <dbReference type="NCBI Taxonomy" id="115979"/>
    <lineage>
        <taxon>Bacteria</taxon>
        <taxon>Bacillati</taxon>
        <taxon>Bacillota</taxon>
        <taxon>Bacilli</taxon>
        <taxon>Bacillales</taxon>
        <taxon>Bacillaceae</taxon>
        <taxon>Niallia</taxon>
    </lineage>
</organism>
<comment type="caution">
    <text evidence="3">The sequence shown here is derived from an EMBL/GenBank/DDBJ whole genome shotgun (WGS) entry which is preliminary data.</text>
</comment>
<dbReference type="Pfam" id="PF00589">
    <property type="entry name" value="Phage_integrase"/>
    <property type="match status" value="1"/>
</dbReference>